<proteinExistence type="predicted"/>
<evidence type="ECO:0000313" key="2">
    <source>
        <dbReference type="WBParaSite" id="PS1159_v2.g14981.t1"/>
    </source>
</evidence>
<dbReference type="WBParaSite" id="PS1159_v2.g14981.t1">
    <property type="protein sequence ID" value="PS1159_v2.g14981.t1"/>
    <property type="gene ID" value="PS1159_v2.g14981"/>
</dbReference>
<reference evidence="2" key="1">
    <citation type="submission" date="2022-11" db="UniProtKB">
        <authorList>
            <consortium name="WormBaseParasite"/>
        </authorList>
    </citation>
    <scope>IDENTIFICATION</scope>
</reference>
<sequence length="156" mass="18110">MENEDKSKTWNNFSKIFSTLNENESKKCWKKSGLTDTKNSTLSLHIKAYKNSVENTESDSINVINKGDWEKEKFGTKKKLEKAKQVFATSTFVIQNSFEFQRQQNYDVTEPELSQFKASQQLLDHNETLNNDQQKGNNEFVVVVEKKVVIHRLGEI</sequence>
<name>A0AC35F8L0_9BILA</name>
<evidence type="ECO:0000313" key="1">
    <source>
        <dbReference type="Proteomes" id="UP000887580"/>
    </source>
</evidence>
<protein>
    <submittedName>
        <fullName evidence="2">Uncharacterized protein</fullName>
    </submittedName>
</protein>
<accession>A0AC35F8L0</accession>
<dbReference type="Proteomes" id="UP000887580">
    <property type="component" value="Unplaced"/>
</dbReference>
<organism evidence="1 2">
    <name type="scientific">Panagrolaimus sp. PS1159</name>
    <dbReference type="NCBI Taxonomy" id="55785"/>
    <lineage>
        <taxon>Eukaryota</taxon>
        <taxon>Metazoa</taxon>
        <taxon>Ecdysozoa</taxon>
        <taxon>Nematoda</taxon>
        <taxon>Chromadorea</taxon>
        <taxon>Rhabditida</taxon>
        <taxon>Tylenchina</taxon>
        <taxon>Panagrolaimomorpha</taxon>
        <taxon>Panagrolaimoidea</taxon>
        <taxon>Panagrolaimidae</taxon>
        <taxon>Panagrolaimus</taxon>
    </lineage>
</organism>